<dbReference type="Proteomes" id="UP001189429">
    <property type="component" value="Unassembled WGS sequence"/>
</dbReference>
<evidence type="ECO:0000313" key="3">
    <source>
        <dbReference type="Proteomes" id="UP001189429"/>
    </source>
</evidence>
<proteinExistence type="predicted"/>
<sequence>MAGAAEPSGCLIQLRGRYGGGAGKGRGKKRGGEDQGWRGGEMRASSASARPRSEAGPPQERPRRAAELQQRVVRPRQHGLGLAQGVDLAARMSLRTS</sequence>
<feature type="compositionally biased region" description="Low complexity" evidence="1">
    <location>
        <begin position="43"/>
        <end position="58"/>
    </location>
</feature>
<gene>
    <name evidence="2" type="ORF">PCOR1329_LOCUS85705</name>
</gene>
<organism evidence="2 3">
    <name type="scientific">Prorocentrum cordatum</name>
    <dbReference type="NCBI Taxonomy" id="2364126"/>
    <lineage>
        <taxon>Eukaryota</taxon>
        <taxon>Sar</taxon>
        <taxon>Alveolata</taxon>
        <taxon>Dinophyceae</taxon>
        <taxon>Prorocentrales</taxon>
        <taxon>Prorocentraceae</taxon>
        <taxon>Prorocentrum</taxon>
    </lineage>
</organism>
<keyword evidence="3" id="KW-1185">Reference proteome</keyword>
<reference evidence="2" key="1">
    <citation type="submission" date="2023-10" db="EMBL/GenBank/DDBJ databases">
        <authorList>
            <person name="Chen Y."/>
            <person name="Shah S."/>
            <person name="Dougan E. K."/>
            <person name="Thang M."/>
            <person name="Chan C."/>
        </authorList>
    </citation>
    <scope>NUCLEOTIDE SEQUENCE [LARGE SCALE GENOMIC DNA]</scope>
</reference>
<feature type="region of interest" description="Disordered" evidence="1">
    <location>
        <begin position="1"/>
        <end position="78"/>
    </location>
</feature>
<name>A0ABN9YGK7_9DINO</name>
<protein>
    <submittedName>
        <fullName evidence="2">Uncharacterized protein</fullName>
    </submittedName>
</protein>
<accession>A0ABN9YGK7</accession>
<evidence type="ECO:0000256" key="1">
    <source>
        <dbReference type="SAM" id="MobiDB-lite"/>
    </source>
</evidence>
<evidence type="ECO:0000313" key="2">
    <source>
        <dbReference type="EMBL" id="CAK0912012.1"/>
    </source>
</evidence>
<dbReference type="EMBL" id="CAUYUJ010022687">
    <property type="protein sequence ID" value="CAK0912012.1"/>
    <property type="molecule type" value="Genomic_DNA"/>
</dbReference>
<comment type="caution">
    <text evidence="2">The sequence shown here is derived from an EMBL/GenBank/DDBJ whole genome shotgun (WGS) entry which is preliminary data.</text>
</comment>